<keyword evidence="3" id="KW-1185">Reference proteome</keyword>
<accession>A0A3M7PYM1</accession>
<keyword evidence="1" id="KW-0812">Transmembrane</keyword>
<proteinExistence type="predicted"/>
<feature type="transmembrane region" description="Helical" evidence="1">
    <location>
        <begin position="171"/>
        <end position="192"/>
    </location>
</feature>
<comment type="caution">
    <text evidence="2">The sequence shown here is derived from an EMBL/GenBank/DDBJ whole genome shotgun (WGS) entry which is preliminary data.</text>
</comment>
<dbReference type="Proteomes" id="UP000276133">
    <property type="component" value="Unassembled WGS sequence"/>
</dbReference>
<evidence type="ECO:0000313" key="3">
    <source>
        <dbReference type="Proteomes" id="UP000276133"/>
    </source>
</evidence>
<dbReference type="AlphaFoldDB" id="A0A3M7PYM1"/>
<protein>
    <submittedName>
        <fullName evidence="2">Uncharacterized protein</fullName>
    </submittedName>
</protein>
<sequence length="244" mass="27567">MLTRRTNAWPLLWAPPPVASVTNLMPLCSICTPCRNARTSLYEQLAAKSTGLGWESVRRILSSGLAVDPAVVTGVCSCWRWLRAAVITLCISFLLERKSFILALQSRLPSRAMASRASSSHWNAMNASPRSPPMMCTPPSGITRPSKNLRMSTERASSGRCCRRIITGPDIVSHSLFFCFFFCCFSFLVFLYEQLTQIQHAAQSRSQFFFKLKHDQFSESLVSERSWMSERKRERGLAGEWVDK</sequence>
<keyword evidence="1" id="KW-0472">Membrane</keyword>
<keyword evidence="1" id="KW-1133">Transmembrane helix</keyword>
<evidence type="ECO:0000256" key="1">
    <source>
        <dbReference type="SAM" id="Phobius"/>
    </source>
</evidence>
<name>A0A3M7PYM1_BRAPC</name>
<evidence type="ECO:0000313" key="2">
    <source>
        <dbReference type="EMBL" id="RNA04237.1"/>
    </source>
</evidence>
<reference evidence="2 3" key="1">
    <citation type="journal article" date="2018" name="Sci. Rep.">
        <title>Genomic signatures of local adaptation to the degree of environmental predictability in rotifers.</title>
        <authorList>
            <person name="Franch-Gras L."/>
            <person name="Hahn C."/>
            <person name="Garcia-Roger E.M."/>
            <person name="Carmona M.J."/>
            <person name="Serra M."/>
            <person name="Gomez A."/>
        </authorList>
    </citation>
    <scope>NUCLEOTIDE SEQUENCE [LARGE SCALE GENOMIC DNA]</scope>
    <source>
        <strain evidence="2">HYR1</strain>
    </source>
</reference>
<dbReference type="EMBL" id="REGN01008190">
    <property type="protein sequence ID" value="RNA04237.1"/>
    <property type="molecule type" value="Genomic_DNA"/>
</dbReference>
<gene>
    <name evidence="2" type="ORF">BpHYR1_029842</name>
</gene>
<organism evidence="2 3">
    <name type="scientific">Brachionus plicatilis</name>
    <name type="common">Marine rotifer</name>
    <name type="synonym">Brachionus muelleri</name>
    <dbReference type="NCBI Taxonomy" id="10195"/>
    <lineage>
        <taxon>Eukaryota</taxon>
        <taxon>Metazoa</taxon>
        <taxon>Spiralia</taxon>
        <taxon>Gnathifera</taxon>
        <taxon>Rotifera</taxon>
        <taxon>Eurotatoria</taxon>
        <taxon>Monogononta</taxon>
        <taxon>Pseudotrocha</taxon>
        <taxon>Ploima</taxon>
        <taxon>Brachionidae</taxon>
        <taxon>Brachionus</taxon>
    </lineage>
</organism>